<dbReference type="KEGG" id="mcha:111016021"/>
<accession>A0A6J1D0W0</accession>
<dbReference type="AlphaFoldDB" id="A0A6J1D0W0"/>
<dbReference type="Pfam" id="PF00160">
    <property type="entry name" value="Pro_isomerase"/>
    <property type="match status" value="1"/>
</dbReference>
<dbReference type="RefSeq" id="XP_022146946.1">
    <property type="nucleotide sequence ID" value="XM_022291254.1"/>
</dbReference>
<dbReference type="InterPro" id="IPR029000">
    <property type="entry name" value="Cyclophilin-like_dom_sf"/>
</dbReference>
<evidence type="ECO:0000313" key="3">
    <source>
        <dbReference type="Proteomes" id="UP000504603"/>
    </source>
</evidence>
<dbReference type="GO" id="GO:0003755">
    <property type="term" value="F:peptidyl-prolyl cis-trans isomerase activity"/>
    <property type="evidence" value="ECO:0007669"/>
    <property type="project" value="InterPro"/>
</dbReference>
<dbReference type="InterPro" id="IPR002130">
    <property type="entry name" value="Cyclophilin-type_PPIase_dom"/>
</dbReference>
<dbReference type="GeneID" id="111016021"/>
<dbReference type="SUPFAM" id="SSF50891">
    <property type="entry name" value="Cyclophilin-like"/>
    <property type="match status" value="1"/>
</dbReference>
<evidence type="ECO:0000259" key="2">
    <source>
        <dbReference type="Pfam" id="PF00160"/>
    </source>
</evidence>
<dbReference type="FunFam" id="2.40.100.10:FF:000086">
    <property type="entry name" value="Predicted protein"/>
    <property type="match status" value="1"/>
</dbReference>
<keyword evidence="1" id="KW-0812">Transmembrane</keyword>
<sequence length="442" mass="49753">MSDKIPLQLNLVTRFSFHFPRANSRKVGHGCDHVFFHSRPLAFIFQRFCRFASAVCKWWERRVTANWRIRKPGNIWKPSAIAICSLGFIAAPPTLFSTTFTINSSANLKSVVANFRSTVQMGRRQSDAERGVCTLAILFLIGIFSCIMVYRFQTATIPSIAVDVSSAASGQHRECCRGADHLELWGNAVKWGSNFKLNSSRECCMACKAMCVGGTGRCLCDSWVFCGNASACGPRFGECWLKKQEDTLSPMRHESGDHVMWTSGLLFTKTQGIIGLETEYGLFRIELFPACAPHSVNYILELLASRQCLDCQFYRAETRGSFWFSNGDHVENAPYGPPFGVIQGTLKAHGIIFNKIPKEECATIRRGSVAWVGSGPEFFISLANHDEWRTPYTVFGSVLPEDMKMVEKIAELPTISEVWYNINVSVLEKPIRLRFERMKTKL</sequence>
<evidence type="ECO:0000256" key="1">
    <source>
        <dbReference type="SAM" id="Phobius"/>
    </source>
</evidence>
<dbReference type="Proteomes" id="UP000504603">
    <property type="component" value="Unplaced"/>
</dbReference>
<evidence type="ECO:0000313" key="4">
    <source>
        <dbReference type="RefSeq" id="XP_022146946.1"/>
    </source>
</evidence>
<keyword evidence="1" id="KW-0472">Membrane</keyword>
<feature type="domain" description="PPIase cyclophilin-type" evidence="2">
    <location>
        <begin position="275"/>
        <end position="425"/>
    </location>
</feature>
<dbReference type="Gene3D" id="2.40.100.10">
    <property type="entry name" value="Cyclophilin-like"/>
    <property type="match status" value="1"/>
</dbReference>
<dbReference type="PANTHER" id="PTHR46873">
    <property type="entry name" value="EXPRESSED PROTEIN"/>
    <property type="match status" value="1"/>
</dbReference>
<organism evidence="3 4">
    <name type="scientific">Momordica charantia</name>
    <name type="common">Bitter gourd</name>
    <name type="synonym">Balsam pear</name>
    <dbReference type="NCBI Taxonomy" id="3673"/>
    <lineage>
        <taxon>Eukaryota</taxon>
        <taxon>Viridiplantae</taxon>
        <taxon>Streptophyta</taxon>
        <taxon>Embryophyta</taxon>
        <taxon>Tracheophyta</taxon>
        <taxon>Spermatophyta</taxon>
        <taxon>Magnoliopsida</taxon>
        <taxon>eudicotyledons</taxon>
        <taxon>Gunneridae</taxon>
        <taxon>Pentapetalae</taxon>
        <taxon>rosids</taxon>
        <taxon>fabids</taxon>
        <taxon>Cucurbitales</taxon>
        <taxon>Cucurbitaceae</taxon>
        <taxon>Momordiceae</taxon>
        <taxon>Momordica</taxon>
    </lineage>
</organism>
<protein>
    <submittedName>
        <fullName evidence="4">Uncharacterized protein LOC111016021</fullName>
    </submittedName>
</protein>
<gene>
    <name evidence="4" type="primary">LOC111016021</name>
</gene>
<dbReference type="OrthoDB" id="532384at2759"/>
<dbReference type="PANTHER" id="PTHR46873:SF2">
    <property type="entry name" value="PPIASE CYCLOPHILIN-TYPE DOMAIN-CONTAINING PROTEIN"/>
    <property type="match status" value="1"/>
</dbReference>
<name>A0A6J1D0W0_MOMCH</name>
<keyword evidence="1" id="KW-1133">Transmembrane helix</keyword>
<keyword evidence="3" id="KW-1185">Reference proteome</keyword>
<reference evidence="4" key="1">
    <citation type="submission" date="2025-08" db="UniProtKB">
        <authorList>
            <consortium name="RefSeq"/>
        </authorList>
    </citation>
    <scope>IDENTIFICATION</scope>
    <source>
        <strain evidence="4">OHB3-1</strain>
    </source>
</reference>
<feature type="transmembrane region" description="Helical" evidence="1">
    <location>
        <begin position="131"/>
        <end position="150"/>
    </location>
</feature>
<proteinExistence type="predicted"/>